<gene>
    <name evidence="7" type="primary">nadN</name>
    <name evidence="6" type="ORF">RCC75_05870</name>
    <name evidence="7" type="ORF">RCG00_12855</name>
</gene>
<dbReference type="Gene3D" id="3.60.21.10">
    <property type="match status" value="1"/>
</dbReference>
<protein>
    <submittedName>
        <fullName evidence="7">NAD nucleotidase</fullName>
    </submittedName>
</protein>
<dbReference type="GO" id="GO:0008253">
    <property type="term" value="F:5'-nucleotidase activity"/>
    <property type="evidence" value="ECO:0007669"/>
    <property type="project" value="InterPro"/>
</dbReference>
<dbReference type="InterPro" id="IPR004843">
    <property type="entry name" value="Calcineurin-like_PHP"/>
</dbReference>
<dbReference type="EMBL" id="JAVFKN010000005">
    <property type="protein sequence ID" value="MDQ5768045.1"/>
    <property type="molecule type" value="Genomic_DNA"/>
</dbReference>
<dbReference type="GO" id="GO:0000166">
    <property type="term" value="F:nucleotide binding"/>
    <property type="evidence" value="ECO:0007669"/>
    <property type="project" value="UniProtKB-KW"/>
</dbReference>
<dbReference type="InterPro" id="IPR006146">
    <property type="entry name" value="5'-Nucleotdase_CS"/>
</dbReference>
<feature type="domain" description="Calcineurin-like phosphoesterase" evidence="4">
    <location>
        <begin position="42"/>
        <end position="270"/>
    </location>
</feature>
<reference evidence="7 8" key="1">
    <citation type="submission" date="2023-08" db="EMBL/GenBank/DDBJ databases">
        <title>New molecular markers tilS and rpoB for phylogenetic and monitoring studies of the genus Thiothrix biodiversity.</title>
        <authorList>
            <person name="Ravin N.V."/>
            <person name="Smolyakov D."/>
            <person name="Markov N.D."/>
            <person name="Beletsky A.V."/>
            <person name="Mardanov A.V."/>
            <person name="Rudenko T.S."/>
            <person name="Grabovich M.Y."/>
        </authorList>
    </citation>
    <scope>NUCLEOTIDE SEQUENCE</scope>
    <source>
        <strain evidence="7">DNT52</strain>
        <strain evidence="6 8">H33</strain>
    </source>
</reference>
<evidence type="ECO:0000256" key="3">
    <source>
        <dbReference type="RuleBase" id="RU362119"/>
    </source>
</evidence>
<dbReference type="InterPro" id="IPR029052">
    <property type="entry name" value="Metallo-depent_PP-like"/>
</dbReference>
<dbReference type="GO" id="GO:0009166">
    <property type="term" value="P:nucleotide catabolic process"/>
    <property type="evidence" value="ECO:0007669"/>
    <property type="project" value="InterPro"/>
</dbReference>
<dbReference type="InterPro" id="IPR036907">
    <property type="entry name" value="5'-Nucleotdase_C_sf"/>
</dbReference>
<keyword evidence="8" id="KW-1185">Reference proteome</keyword>
<dbReference type="NCBIfam" id="TIGR01530">
    <property type="entry name" value="nadN"/>
    <property type="match status" value="1"/>
</dbReference>
<dbReference type="SUPFAM" id="SSF56300">
    <property type="entry name" value="Metallo-dependent phosphatases"/>
    <property type="match status" value="1"/>
</dbReference>
<dbReference type="InterPro" id="IPR006179">
    <property type="entry name" value="5_nucleotidase/apyrase"/>
</dbReference>
<evidence type="ECO:0000256" key="1">
    <source>
        <dbReference type="ARBA" id="ARBA00006654"/>
    </source>
</evidence>
<dbReference type="EMBL" id="CP133217">
    <property type="protein sequence ID" value="WML85193.1"/>
    <property type="molecule type" value="Genomic_DNA"/>
</dbReference>
<keyword evidence="3" id="KW-0378">Hydrolase</keyword>
<evidence type="ECO:0000313" key="6">
    <source>
        <dbReference type="EMBL" id="MDQ5768045.1"/>
    </source>
</evidence>
<dbReference type="InterPro" id="IPR008334">
    <property type="entry name" value="5'-Nucleotdase_C"/>
</dbReference>
<dbReference type="GO" id="GO:0030288">
    <property type="term" value="C:outer membrane-bounded periplasmic space"/>
    <property type="evidence" value="ECO:0007669"/>
    <property type="project" value="TreeGrafter"/>
</dbReference>
<dbReference type="RefSeq" id="WP_308134141.1">
    <property type="nucleotide sequence ID" value="NZ_CP133197.1"/>
</dbReference>
<keyword evidence="3" id="KW-0547">Nucleotide-binding</keyword>
<dbReference type="SUPFAM" id="SSF55816">
    <property type="entry name" value="5'-nucleotidase (syn. UDP-sugar hydrolase), C-terminal domain"/>
    <property type="match status" value="1"/>
</dbReference>
<evidence type="ECO:0000313" key="7">
    <source>
        <dbReference type="EMBL" id="WML85193.1"/>
    </source>
</evidence>
<dbReference type="GO" id="GO:0008768">
    <property type="term" value="F:UDP-sugar diphosphatase activity"/>
    <property type="evidence" value="ECO:0007669"/>
    <property type="project" value="TreeGrafter"/>
</dbReference>
<dbReference type="PANTHER" id="PTHR11575:SF24">
    <property type="entry name" value="5'-NUCLEOTIDASE"/>
    <property type="match status" value="1"/>
</dbReference>
<dbReference type="PRINTS" id="PR01607">
    <property type="entry name" value="APYRASEFAMLY"/>
</dbReference>
<dbReference type="PANTHER" id="PTHR11575">
    <property type="entry name" value="5'-NUCLEOTIDASE-RELATED"/>
    <property type="match status" value="1"/>
</dbReference>
<keyword evidence="2" id="KW-0732">Signal</keyword>
<evidence type="ECO:0000259" key="4">
    <source>
        <dbReference type="Pfam" id="PF00149"/>
    </source>
</evidence>
<dbReference type="PROSITE" id="PS00786">
    <property type="entry name" value="5_NUCLEOTIDASE_2"/>
    <property type="match status" value="1"/>
</dbReference>
<accession>A0AA51QVT4</accession>
<dbReference type="Pfam" id="PF00149">
    <property type="entry name" value="Metallophos"/>
    <property type="match status" value="1"/>
</dbReference>
<evidence type="ECO:0000313" key="8">
    <source>
        <dbReference type="Proteomes" id="UP001223336"/>
    </source>
</evidence>
<evidence type="ECO:0000256" key="2">
    <source>
        <dbReference type="ARBA" id="ARBA00022729"/>
    </source>
</evidence>
<organism evidence="7">
    <name type="scientific">Thiothrix subterranea</name>
    <dbReference type="NCBI Taxonomy" id="2735563"/>
    <lineage>
        <taxon>Bacteria</taxon>
        <taxon>Pseudomonadati</taxon>
        <taxon>Pseudomonadota</taxon>
        <taxon>Gammaproteobacteria</taxon>
        <taxon>Thiotrichales</taxon>
        <taxon>Thiotrichaceae</taxon>
        <taxon>Thiothrix</taxon>
    </lineage>
</organism>
<dbReference type="InterPro" id="IPR006420">
    <property type="entry name" value="NadN"/>
</dbReference>
<comment type="similarity">
    <text evidence="1 3">Belongs to the 5'-nucleotidase family.</text>
</comment>
<dbReference type="PROSITE" id="PS51257">
    <property type="entry name" value="PROKAR_LIPOPROTEIN"/>
    <property type="match status" value="1"/>
</dbReference>
<name>A0AA51QVT4_9GAMM</name>
<dbReference type="PROSITE" id="PS00785">
    <property type="entry name" value="5_NUCLEOTIDASE_1"/>
    <property type="match status" value="1"/>
</dbReference>
<dbReference type="Proteomes" id="UP001229862">
    <property type="component" value="Chromosome"/>
</dbReference>
<proteinExistence type="inferred from homology"/>
<dbReference type="AlphaFoldDB" id="A0AA51QVT4"/>
<dbReference type="Pfam" id="PF02872">
    <property type="entry name" value="5_nucleotid_C"/>
    <property type="match status" value="1"/>
</dbReference>
<feature type="domain" description="5'-Nucleotidase C-terminal" evidence="5">
    <location>
        <begin position="420"/>
        <end position="567"/>
    </location>
</feature>
<sequence>MMKFQHSLLVGLCVSTLVLISGCNDNDTPAASDTATTPATSLRILHINDHHSHLQPNSATLTLAGKATAVKTGGFPRVVTKINELAASGGNVLKLHAGDATTGDLYFTLFKGKADAEQMNQVCFDAFTLGNHEFDSGDAGLKNFLDFLNSSAACKTDVLSANVQPKVGTSPLALNSATDYIKPYTIKEINGQKFGIIGLTIAGKTKNSSSPDETTLFANEATTAQKYIDELAGKGVNKIILLTHQGYDNDQTIAKQLKGVDVIVGGDSHTLLGEGFKAFGLTPAGAYPTKTTDANGKQVCIAQASQYSDIVGELNIEFNASGEVSACFGTPHLLLSDTFKVSNVELTGAERDAVLKVVADAPELSLVTSDAAAQANLDSYSQQVDVLKQTKIGVAAETLCHERVPNQGLSKTAGCTVATQSNGSDIANIVSKAFLEMSLTSDICLQNAGGVRVDVPAGDITLGTAYTLLPFANTLTEMDMTGKEIIDSLEDGIDFALNPQGSTGSYPYAAGLRWEADLSQAKGARVTNVQVNPRVTGAWVAIDPAKTYKVVTNSFLATGGDGYTTFKNLAAAKKLNTYLDYAQSFADYVTRETGAGRSVMKLPIEEYSTQQFIDKDGVLR</sequence>
<dbReference type="GO" id="GO:0046872">
    <property type="term" value="F:metal ion binding"/>
    <property type="evidence" value="ECO:0007669"/>
    <property type="project" value="InterPro"/>
</dbReference>
<dbReference type="Proteomes" id="UP001223336">
    <property type="component" value="Unassembled WGS sequence"/>
</dbReference>
<evidence type="ECO:0000259" key="5">
    <source>
        <dbReference type="Pfam" id="PF02872"/>
    </source>
</evidence>
<dbReference type="Gene3D" id="3.90.780.10">
    <property type="entry name" value="5'-Nucleotidase, C-terminal domain"/>
    <property type="match status" value="1"/>
</dbReference>